<evidence type="ECO:0000313" key="8">
    <source>
        <dbReference type="EMBL" id="KAF7367877.1"/>
    </source>
</evidence>
<evidence type="ECO:0000256" key="6">
    <source>
        <dbReference type="SAM" id="SignalP"/>
    </source>
</evidence>
<accession>A0A8H6YZ71</accession>
<organism evidence="8 9">
    <name type="scientific">Mycena sanguinolenta</name>
    <dbReference type="NCBI Taxonomy" id="230812"/>
    <lineage>
        <taxon>Eukaryota</taxon>
        <taxon>Fungi</taxon>
        <taxon>Dikarya</taxon>
        <taxon>Basidiomycota</taxon>
        <taxon>Agaricomycotina</taxon>
        <taxon>Agaricomycetes</taxon>
        <taxon>Agaricomycetidae</taxon>
        <taxon>Agaricales</taxon>
        <taxon>Marasmiineae</taxon>
        <taxon>Mycenaceae</taxon>
        <taxon>Mycena</taxon>
    </lineage>
</organism>
<dbReference type="Pfam" id="PF01494">
    <property type="entry name" value="FAD_binding_3"/>
    <property type="match status" value="1"/>
</dbReference>
<keyword evidence="6" id="KW-0732">Signal</keyword>
<protein>
    <submittedName>
        <fullName evidence="8">FAD-binding-3 domain-containing protein</fullName>
    </submittedName>
</protein>
<feature type="signal peptide" evidence="6">
    <location>
        <begin position="1"/>
        <end position="23"/>
    </location>
</feature>
<dbReference type="InterPro" id="IPR002938">
    <property type="entry name" value="FAD-bd"/>
</dbReference>
<evidence type="ECO:0000256" key="2">
    <source>
        <dbReference type="ARBA" id="ARBA00022630"/>
    </source>
</evidence>
<dbReference type="InterPro" id="IPR050493">
    <property type="entry name" value="FAD-dep_Monooxygenase_BioMet"/>
</dbReference>
<dbReference type="PANTHER" id="PTHR13789:SF309">
    <property type="entry name" value="PUTATIVE (AFU_ORTHOLOGUE AFUA_6G14510)-RELATED"/>
    <property type="match status" value="1"/>
</dbReference>
<feature type="chain" id="PRO_5034089151" evidence="6">
    <location>
        <begin position="24"/>
        <end position="503"/>
    </location>
</feature>
<evidence type="ECO:0000259" key="7">
    <source>
        <dbReference type="Pfam" id="PF01494"/>
    </source>
</evidence>
<evidence type="ECO:0000256" key="3">
    <source>
        <dbReference type="ARBA" id="ARBA00022827"/>
    </source>
</evidence>
<keyword evidence="3" id="KW-0274">FAD</keyword>
<dbReference type="GO" id="GO:0004497">
    <property type="term" value="F:monooxygenase activity"/>
    <property type="evidence" value="ECO:0007669"/>
    <property type="project" value="UniProtKB-KW"/>
</dbReference>
<dbReference type="PRINTS" id="PR00420">
    <property type="entry name" value="RNGMNOXGNASE"/>
</dbReference>
<dbReference type="AlphaFoldDB" id="A0A8H6YZ71"/>
<keyword evidence="2" id="KW-0285">Flavoprotein</keyword>
<dbReference type="SUPFAM" id="SSF51905">
    <property type="entry name" value="FAD/NAD(P)-binding domain"/>
    <property type="match status" value="1"/>
</dbReference>
<reference evidence="8" key="1">
    <citation type="submission" date="2020-05" db="EMBL/GenBank/DDBJ databases">
        <title>Mycena genomes resolve the evolution of fungal bioluminescence.</title>
        <authorList>
            <person name="Tsai I.J."/>
        </authorList>
    </citation>
    <scope>NUCLEOTIDE SEQUENCE</scope>
    <source>
        <strain evidence="8">160909Yilan</strain>
    </source>
</reference>
<evidence type="ECO:0000256" key="4">
    <source>
        <dbReference type="ARBA" id="ARBA00023002"/>
    </source>
</evidence>
<dbReference type="GO" id="GO:0071949">
    <property type="term" value="F:FAD binding"/>
    <property type="evidence" value="ECO:0007669"/>
    <property type="project" value="InterPro"/>
</dbReference>
<dbReference type="InterPro" id="IPR036188">
    <property type="entry name" value="FAD/NAD-bd_sf"/>
</dbReference>
<dbReference type="EMBL" id="JACAZH010000005">
    <property type="protein sequence ID" value="KAF7367877.1"/>
    <property type="molecule type" value="Genomic_DNA"/>
</dbReference>
<evidence type="ECO:0000256" key="1">
    <source>
        <dbReference type="ARBA" id="ARBA00007992"/>
    </source>
</evidence>
<evidence type="ECO:0000313" key="9">
    <source>
        <dbReference type="Proteomes" id="UP000623467"/>
    </source>
</evidence>
<feature type="domain" description="FAD-binding" evidence="7">
    <location>
        <begin position="11"/>
        <end position="395"/>
    </location>
</feature>
<keyword evidence="4" id="KW-0560">Oxidoreductase</keyword>
<dbReference type="Proteomes" id="UP000623467">
    <property type="component" value="Unassembled WGS sequence"/>
</dbReference>
<gene>
    <name evidence="8" type="ORF">MSAN_00852400</name>
</gene>
<dbReference type="PANTHER" id="PTHR13789">
    <property type="entry name" value="MONOOXYGENASE"/>
    <property type="match status" value="1"/>
</dbReference>
<comment type="caution">
    <text evidence="8">The sequence shown here is derived from an EMBL/GenBank/DDBJ whole genome shotgun (WGS) entry which is preliminary data.</text>
</comment>
<comment type="similarity">
    <text evidence="1">Belongs to the paxM FAD-dependent monooxygenase family.</text>
</comment>
<sequence>MGASTAGLTFIIVGASVSGLASAISLKKSGHNVLVLEKDPKLGGAASGFNGCARICPNGSKILLDWDLLHPETKAKSAPMPGFTFFKRAVPRSLAYCFCLTRYRLVNAGYTEGSKADFLGENRWNEDLLFEARGGYMQFRHQDLMRILYDEAMRDSSSQVTVRFGAEVVNIDCEACTVTLRSGEVHTADAIIGADGARGIVRQTLMEEEGESLASDVPNGLTVYSAIVPKALVYENGLAPWFYEYDDIGSSIWVGPDRSVWIFPVGHENDLAVSVYTTDSTQDGTWTEPPEKRITDVIGKCDIRLKKLLPLARNVTCVQMKNPYSLESWVSESGRVVVLGEAAHPTIPAGLHPYSIALEDAVFIGKIFSHTKDPQRVPEFLYAFQENREKRCARIRDIDLEYVQACTVPLGPMHDQRDAGMRANHAAGRNAMEGDFQQMLDEFGIVFGYNASDDADEWWINWGRFRNPNTEHGYGETDGRLRPTSFISSVTSSATEETECDQC</sequence>
<name>A0A8H6YZ71_9AGAR</name>
<keyword evidence="5" id="KW-0503">Monooxygenase</keyword>
<keyword evidence="9" id="KW-1185">Reference proteome</keyword>
<evidence type="ECO:0000256" key="5">
    <source>
        <dbReference type="ARBA" id="ARBA00023033"/>
    </source>
</evidence>
<dbReference type="OrthoDB" id="420606at2759"/>
<proteinExistence type="inferred from homology"/>
<dbReference type="Gene3D" id="3.50.50.60">
    <property type="entry name" value="FAD/NAD(P)-binding domain"/>
    <property type="match status" value="1"/>
</dbReference>